<accession>A0A543C1J5</accession>
<dbReference type="InterPro" id="IPR032466">
    <property type="entry name" value="Metal_Hydrolase"/>
</dbReference>
<dbReference type="EMBL" id="VFOZ01000002">
    <property type="protein sequence ID" value="TQL90941.1"/>
    <property type="molecule type" value="Genomic_DNA"/>
</dbReference>
<reference evidence="2 3" key="1">
    <citation type="submission" date="2019-06" db="EMBL/GenBank/DDBJ databases">
        <title>Sequencing the genomes of 1000 actinobacteria strains.</title>
        <authorList>
            <person name="Klenk H.-P."/>
        </authorList>
    </citation>
    <scope>NUCLEOTIDE SEQUENCE [LARGE SCALE GENOMIC DNA]</scope>
    <source>
        <strain evidence="2 3">DSM 102200</strain>
    </source>
</reference>
<evidence type="ECO:0000259" key="1">
    <source>
        <dbReference type="Pfam" id="PF01979"/>
    </source>
</evidence>
<dbReference type="Gene3D" id="2.30.40.10">
    <property type="entry name" value="Urease, subunit C, domain 1"/>
    <property type="match status" value="1"/>
</dbReference>
<dbReference type="SUPFAM" id="SSF51556">
    <property type="entry name" value="Metallo-dependent hydrolases"/>
    <property type="match status" value="1"/>
</dbReference>
<protein>
    <submittedName>
        <fullName evidence="2">Imidazolonepropionase-like amidohydrolase</fullName>
    </submittedName>
</protein>
<evidence type="ECO:0000313" key="2">
    <source>
        <dbReference type="EMBL" id="TQL90941.1"/>
    </source>
</evidence>
<dbReference type="Proteomes" id="UP000316096">
    <property type="component" value="Unassembled WGS sequence"/>
</dbReference>
<keyword evidence="3" id="KW-1185">Reference proteome</keyword>
<dbReference type="InterPro" id="IPR006680">
    <property type="entry name" value="Amidohydro-rel"/>
</dbReference>
<dbReference type="GO" id="GO:0016810">
    <property type="term" value="F:hydrolase activity, acting on carbon-nitrogen (but not peptide) bonds"/>
    <property type="evidence" value="ECO:0007669"/>
    <property type="project" value="InterPro"/>
</dbReference>
<dbReference type="RefSeq" id="WP_185792710.1">
    <property type="nucleotide sequence ID" value="NZ_VFOZ01000002.1"/>
</dbReference>
<organism evidence="2 3">
    <name type="scientific">Actinoallomurus bryophytorum</name>
    <dbReference type="NCBI Taxonomy" id="1490222"/>
    <lineage>
        <taxon>Bacteria</taxon>
        <taxon>Bacillati</taxon>
        <taxon>Actinomycetota</taxon>
        <taxon>Actinomycetes</taxon>
        <taxon>Streptosporangiales</taxon>
        <taxon>Thermomonosporaceae</taxon>
        <taxon>Actinoallomurus</taxon>
    </lineage>
</organism>
<dbReference type="Pfam" id="PF01979">
    <property type="entry name" value="Amidohydro_1"/>
    <property type="match status" value="1"/>
</dbReference>
<gene>
    <name evidence="2" type="ORF">FB559_8260</name>
</gene>
<name>A0A543C1J5_9ACTN</name>
<dbReference type="InterPro" id="IPR011059">
    <property type="entry name" value="Metal-dep_hydrolase_composite"/>
</dbReference>
<comment type="caution">
    <text evidence="2">The sequence shown here is derived from an EMBL/GenBank/DDBJ whole genome shotgun (WGS) entry which is preliminary data.</text>
</comment>
<dbReference type="PANTHER" id="PTHR43135">
    <property type="entry name" value="ALPHA-D-RIBOSE 1-METHYLPHOSPHONATE 5-TRIPHOSPHATE DIPHOSPHATASE"/>
    <property type="match status" value="1"/>
</dbReference>
<dbReference type="SUPFAM" id="SSF51338">
    <property type="entry name" value="Composite domain of metallo-dependent hydrolases"/>
    <property type="match status" value="1"/>
</dbReference>
<evidence type="ECO:0000313" key="3">
    <source>
        <dbReference type="Proteomes" id="UP000316096"/>
    </source>
</evidence>
<dbReference type="InterPro" id="IPR051781">
    <property type="entry name" value="Metallo-dep_Hydrolase"/>
</dbReference>
<proteinExistence type="predicted"/>
<feature type="domain" description="Amidohydrolase-related" evidence="1">
    <location>
        <begin position="49"/>
        <end position="387"/>
    </location>
</feature>
<dbReference type="AlphaFoldDB" id="A0A543C1J5"/>
<dbReference type="CDD" id="cd01299">
    <property type="entry name" value="Met_dep_hydrolase_A"/>
    <property type="match status" value="1"/>
</dbReference>
<dbReference type="PANTHER" id="PTHR43135:SF3">
    <property type="entry name" value="ALPHA-D-RIBOSE 1-METHYLPHOSPHONATE 5-TRIPHOSPHATE DIPHOSPHATASE"/>
    <property type="match status" value="1"/>
</dbReference>
<dbReference type="InterPro" id="IPR057744">
    <property type="entry name" value="OTAase-like"/>
</dbReference>
<sequence>MTAFLVGRLISSATADPVDDAVIHVQDGVITEINGTAGTAPVHDLRSLTVMPGLIDAHVHLTWSGDPVPNELQRREPDEMTLLRGVANTRAHLSAGVTAVRDLGSRRGMAVHLATAERLGLISGPRIFASGNVIAMTGGHANYLGVQADGPWEVTRAVRAELAEGADVIKVMASEGLFGHGEDPYIAEFETEELRAAARAAHRAGKTIAAHAYGPVSIDSAIEAKVDSIEHGAYLSDEQARRMRASGITLVPTLSAYHSYTSRGARLGFTDQMLATAHDVTQHAREAVRAALRTGVAIAAGTDAGVPGLPHGAIADELALLVTAGLTPRDALHSATLAAATVLGEHLNRGTIEPGKAADFTATAANPLDDITALRQVSATVRNGRLVTWEGDR</sequence>
<dbReference type="Gene3D" id="3.20.20.140">
    <property type="entry name" value="Metal-dependent hydrolases"/>
    <property type="match status" value="1"/>
</dbReference>
<keyword evidence="2" id="KW-0378">Hydrolase</keyword>